<feature type="compositionally biased region" description="Acidic residues" evidence="1">
    <location>
        <begin position="211"/>
        <end position="224"/>
    </location>
</feature>
<gene>
    <name evidence="2" type="ORF">PCOR1329_LOCUS38880</name>
</gene>
<feature type="region of interest" description="Disordered" evidence="1">
    <location>
        <begin position="1"/>
        <end position="27"/>
    </location>
</feature>
<feature type="region of interest" description="Disordered" evidence="1">
    <location>
        <begin position="373"/>
        <end position="397"/>
    </location>
</feature>
<feature type="compositionally biased region" description="Polar residues" evidence="1">
    <location>
        <begin position="373"/>
        <end position="386"/>
    </location>
</feature>
<proteinExistence type="predicted"/>
<reference evidence="2" key="1">
    <citation type="submission" date="2023-10" db="EMBL/GenBank/DDBJ databases">
        <authorList>
            <person name="Chen Y."/>
            <person name="Shah S."/>
            <person name="Dougan E. K."/>
            <person name="Thang M."/>
            <person name="Chan C."/>
        </authorList>
    </citation>
    <scope>NUCLEOTIDE SEQUENCE [LARGE SCALE GENOMIC DNA]</scope>
</reference>
<sequence length="397" mass="41203">ESTPTQAACLGAPLPVAPAPASGTGPCSVAPPAEAAVPAVGVGRTAPCESAAAAVPAVGVAAARGGPAAAAAAAGGAAAALPSEGSCLAPGSSVELPGLRGIGSLDGQQGRVIMDTDLRVSASAVDDDDLLESVSAVNGDAFAREPSRIGMDARLAESASVVDGAAFSQAPSCASRVTQTVVDDSGQKPATIDPQEAAARVCRSIRGSPQDADEGPQQDADPGDDPLFHGEKILLMTITRSPREFLEALREGPELEAIKLNKRAGFSCRYEDTHIFVHPKQFLQVMAHINHMEKQMRPYHVIASETYEPLVRLALKRLRSRLDVRPKPTPTSLMTLRRPSDGLPHSIVPDPYGDSKDLLTVQKTFYTISGTRTRQPCVNSSPSASINPRVVPSSGCS</sequence>
<feature type="region of interest" description="Disordered" evidence="1">
    <location>
        <begin position="207"/>
        <end position="226"/>
    </location>
</feature>
<feature type="non-terminal residue" evidence="2">
    <location>
        <position position="1"/>
    </location>
</feature>
<evidence type="ECO:0000256" key="1">
    <source>
        <dbReference type="SAM" id="MobiDB-lite"/>
    </source>
</evidence>
<dbReference type="EMBL" id="CAUYUJ010014703">
    <property type="protein sequence ID" value="CAK0844909.1"/>
    <property type="molecule type" value="Genomic_DNA"/>
</dbReference>
<keyword evidence="3" id="KW-1185">Reference proteome</keyword>
<name>A0ABN9TGY1_9DINO</name>
<evidence type="ECO:0000313" key="3">
    <source>
        <dbReference type="Proteomes" id="UP001189429"/>
    </source>
</evidence>
<organism evidence="2 3">
    <name type="scientific">Prorocentrum cordatum</name>
    <dbReference type="NCBI Taxonomy" id="2364126"/>
    <lineage>
        <taxon>Eukaryota</taxon>
        <taxon>Sar</taxon>
        <taxon>Alveolata</taxon>
        <taxon>Dinophyceae</taxon>
        <taxon>Prorocentrales</taxon>
        <taxon>Prorocentraceae</taxon>
        <taxon>Prorocentrum</taxon>
    </lineage>
</organism>
<comment type="caution">
    <text evidence="2">The sequence shown here is derived from an EMBL/GenBank/DDBJ whole genome shotgun (WGS) entry which is preliminary data.</text>
</comment>
<accession>A0ABN9TGY1</accession>
<dbReference type="Proteomes" id="UP001189429">
    <property type="component" value="Unassembled WGS sequence"/>
</dbReference>
<evidence type="ECO:0000313" key="2">
    <source>
        <dbReference type="EMBL" id="CAK0844909.1"/>
    </source>
</evidence>
<protein>
    <submittedName>
        <fullName evidence="2">Uncharacterized protein</fullName>
    </submittedName>
</protein>